<evidence type="ECO:0000313" key="7">
    <source>
        <dbReference type="Proteomes" id="UP000294613"/>
    </source>
</evidence>
<feature type="active site" description="Proton donor/acceptor" evidence="2">
    <location>
        <position position="155"/>
    </location>
</feature>
<gene>
    <name evidence="6" type="ORF">EDD74_1488</name>
    <name evidence="4" type="ORF">FAEUMB_00510</name>
    <name evidence="5" type="ORF">FAEUMB_14590</name>
</gene>
<dbReference type="Proteomes" id="UP000294613">
    <property type="component" value="Unassembled WGS sequence"/>
</dbReference>
<dbReference type="AlphaFoldDB" id="A0A4R3J3P9"/>
<dbReference type="EMBL" id="SLZV01000048">
    <property type="protein sequence ID" value="TCS59947.1"/>
    <property type="molecule type" value="Genomic_DNA"/>
</dbReference>
<dbReference type="CDD" id="cd05826">
    <property type="entry name" value="Sortase_B"/>
    <property type="match status" value="1"/>
</dbReference>
<evidence type="ECO:0000256" key="2">
    <source>
        <dbReference type="PIRSR" id="PIRSR605754-1"/>
    </source>
</evidence>
<evidence type="ECO:0000256" key="3">
    <source>
        <dbReference type="SAM" id="Phobius"/>
    </source>
</evidence>
<sequence length="268" mass="31116">MAKKQERSRKKGKKKKSGLLSNLILILAVCVFVFSGYQLYQIFSEYHEGKKEYEEIRELVIQEEPKKEPEEEKEPEVQPRFTVDFATLQQMNPDTVGWIRFEEPSEISYPVVKGRDNEEYLTRTFEANDNKLGTLFVDKDNTGTFTDRNTIIYGHNMKNGTMFAQLLKYKEQDFFEKYPYFSIYTPDGKESKYQIFVAGVVEDTAVNYQFAFQSDEEFLNYIETIKGTSLYTPNVEINAASQIVTLSTCTNVADEERFVVQAVKVSEQ</sequence>
<keyword evidence="1" id="KW-0378">Hydrolase</keyword>
<evidence type="ECO:0000313" key="4">
    <source>
        <dbReference type="EMBL" id="GBU03510.1"/>
    </source>
</evidence>
<dbReference type="InterPro" id="IPR009835">
    <property type="entry name" value="SrtB"/>
</dbReference>
<evidence type="ECO:0000256" key="1">
    <source>
        <dbReference type="ARBA" id="ARBA00022801"/>
    </source>
</evidence>
<evidence type="ECO:0000313" key="8">
    <source>
        <dbReference type="Proteomes" id="UP000702954"/>
    </source>
</evidence>
<keyword evidence="3" id="KW-1133">Transmembrane helix</keyword>
<reference evidence="4 8" key="1">
    <citation type="journal article" date="2018" name="Int. J. Syst. Evol. Microbiol.">
        <title>Draft Genome Sequence of Faecalimonas umbilicata JCM 30896T, an Acetate-Producing Bacterium Isolated from Human Feces.</title>
        <authorList>
            <person name="Sakamoto M."/>
            <person name="Ikeyama N."/>
            <person name="Yuki M."/>
            <person name="Ohkuma M."/>
        </authorList>
    </citation>
    <scope>NUCLEOTIDE SEQUENCE [LARGE SCALE GENOMIC DNA]</scope>
    <source>
        <strain evidence="4 8">EGH7</strain>
    </source>
</reference>
<organism evidence="6 7">
    <name type="scientific">Faecalimonas umbilicata</name>
    <dbReference type="NCBI Taxonomy" id="1912855"/>
    <lineage>
        <taxon>Bacteria</taxon>
        <taxon>Bacillati</taxon>
        <taxon>Bacillota</taxon>
        <taxon>Clostridia</taxon>
        <taxon>Lachnospirales</taxon>
        <taxon>Lachnospiraceae</taxon>
        <taxon>Faecalimonas</taxon>
    </lineage>
</organism>
<dbReference type="InterPro" id="IPR005754">
    <property type="entry name" value="Sortase"/>
</dbReference>
<evidence type="ECO:0000313" key="5">
    <source>
        <dbReference type="EMBL" id="GBU04918.1"/>
    </source>
</evidence>
<dbReference type="Gene3D" id="2.40.260.10">
    <property type="entry name" value="Sortase"/>
    <property type="match status" value="1"/>
</dbReference>
<reference evidence="6 7" key="2">
    <citation type="submission" date="2019-03" db="EMBL/GenBank/DDBJ databases">
        <title>Genomic Encyclopedia of Type Strains, Phase IV (KMG-IV): sequencing the most valuable type-strain genomes for metagenomic binning, comparative biology and taxonomic classification.</title>
        <authorList>
            <person name="Goeker M."/>
        </authorList>
    </citation>
    <scope>NUCLEOTIDE SEQUENCE [LARGE SCALE GENOMIC DNA]</scope>
    <source>
        <strain evidence="6 7">DSM 103426</strain>
    </source>
</reference>
<accession>A0A4R3J3P9</accession>
<dbReference type="Pfam" id="PF04203">
    <property type="entry name" value="Sortase"/>
    <property type="match status" value="1"/>
</dbReference>
<name>A0A4R3J3P9_9FIRM</name>
<keyword evidence="3" id="KW-0812">Transmembrane</keyword>
<keyword evidence="8" id="KW-1185">Reference proteome</keyword>
<evidence type="ECO:0000313" key="6">
    <source>
        <dbReference type="EMBL" id="TCS59947.1"/>
    </source>
</evidence>
<comment type="caution">
    <text evidence="6">The sequence shown here is derived from an EMBL/GenBank/DDBJ whole genome shotgun (WGS) entry which is preliminary data.</text>
</comment>
<dbReference type="Proteomes" id="UP000702954">
    <property type="component" value="Unassembled WGS sequence"/>
</dbReference>
<dbReference type="GeneID" id="97505864"/>
<dbReference type="NCBIfam" id="TIGR03064">
    <property type="entry name" value="sortase_srtB"/>
    <property type="match status" value="1"/>
</dbReference>
<feature type="transmembrane region" description="Helical" evidence="3">
    <location>
        <begin position="20"/>
        <end position="40"/>
    </location>
</feature>
<dbReference type="RefSeq" id="WP_116440895.1">
    <property type="nucleotide sequence ID" value="NZ_AP031411.1"/>
</dbReference>
<dbReference type="InterPro" id="IPR023365">
    <property type="entry name" value="Sortase_dom-sf"/>
</dbReference>
<dbReference type="EMBL" id="BHEO01000006">
    <property type="protein sequence ID" value="GBU04918.1"/>
    <property type="molecule type" value="Genomic_DNA"/>
</dbReference>
<dbReference type="EMBL" id="BHEO01000002">
    <property type="protein sequence ID" value="GBU03510.1"/>
    <property type="molecule type" value="Genomic_DNA"/>
</dbReference>
<protein>
    <submittedName>
        <fullName evidence="6">Sortase B</fullName>
    </submittedName>
    <submittedName>
        <fullName evidence="4">SrtB family sortase</fullName>
    </submittedName>
</protein>
<feature type="active site" description="Acyl-thioester intermediate" evidence="2">
    <location>
        <position position="249"/>
    </location>
</feature>
<dbReference type="SUPFAM" id="SSF63817">
    <property type="entry name" value="Sortase"/>
    <property type="match status" value="1"/>
</dbReference>
<keyword evidence="3" id="KW-0472">Membrane</keyword>
<proteinExistence type="predicted"/>
<dbReference type="GO" id="GO:0016787">
    <property type="term" value="F:hydrolase activity"/>
    <property type="evidence" value="ECO:0007669"/>
    <property type="project" value="UniProtKB-KW"/>
</dbReference>